<feature type="compositionally biased region" description="Acidic residues" evidence="3">
    <location>
        <begin position="190"/>
        <end position="199"/>
    </location>
</feature>
<dbReference type="SUPFAM" id="SSF54427">
    <property type="entry name" value="NTF2-like"/>
    <property type="match status" value="1"/>
</dbReference>
<dbReference type="InterPro" id="IPR032710">
    <property type="entry name" value="NTF2-like_dom_sf"/>
</dbReference>
<sequence>MATEHGTMPVNGTFGSHQTQGYGASEHNYGAHNTNNVTSANAGYGAGAATANAQQSSEQPHAEVPKDEVGWYFVESYYTTLSRQPEKLYLFYNKRSQFVSGDEETKLPVCIGQKAINERIRELDFQDCKVRVTNVDSQGSDSSIVIQVIGEMSNKSQPRRKFVQTFVLAEQTNGYFVLNDIFRYLKEDEEELVEGEETQPEQPAATADIEEPAPPAEDPTPKTLTSSEDTAAQGYDAEQVDKELEEVIRQDETAEKETSPPPAAVINGTPVPETDIDEAEEAPVAATTAEESQEDAPSTAEAAEASPKPSPVAEPAKPAPAPPAAQAPPPKPAAPKTWASLAASANRPKAAPPAPAPAPAQASAPSVSASETPATPTAPARETSPATSQGDSSSGWQAVGGDNKRQSRAQAQSTVTEQPNTRAYIKNVHEGIEGEALRSALTKYGELRYLDISRQRSCAFVDFATPAGYEAAIAANPLVVGSDQLIVEERRMRPGQYEPFRGRPGGPRGRGDGRGGQGRGGFKQDGPRGGFPPRGRGNVTPRGRGGPQAA</sequence>
<dbReference type="InterPro" id="IPR039539">
    <property type="entry name" value="Ras_GTPase_bind_prot"/>
</dbReference>
<feature type="domain" description="RRM" evidence="4">
    <location>
        <begin position="421"/>
        <end position="499"/>
    </location>
</feature>
<dbReference type="GO" id="GO:1990861">
    <property type="term" value="C:Ubp3-Bre5 deubiquitination complex"/>
    <property type="evidence" value="ECO:0007669"/>
    <property type="project" value="TreeGrafter"/>
</dbReference>
<accession>R7YMS1</accession>
<dbReference type="Gene3D" id="3.30.70.330">
    <property type="match status" value="1"/>
</dbReference>
<feature type="compositionally biased region" description="Gly residues" evidence="3">
    <location>
        <begin position="503"/>
        <end position="529"/>
    </location>
</feature>
<feature type="region of interest" description="Disordered" evidence="3">
    <location>
        <begin position="190"/>
        <end position="422"/>
    </location>
</feature>
<dbReference type="GO" id="GO:1990904">
    <property type="term" value="C:ribonucleoprotein complex"/>
    <property type="evidence" value="ECO:0007669"/>
    <property type="project" value="TreeGrafter"/>
</dbReference>
<dbReference type="STRING" id="1168221.R7YMS1"/>
<gene>
    <name evidence="6" type="ORF">W97_02380</name>
</gene>
<dbReference type="InterPro" id="IPR000504">
    <property type="entry name" value="RRM_dom"/>
</dbReference>
<evidence type="ECO:0000313" key="7">
    <source>
        <dbReference type="Proteomes" id="UP000016924"/>
    </source>
</evidence>
<dbReference type="InterPro" id="IPR002075">
    <property type="entry name" value="NTF2_dom"/>
</dbReference>
<dbReference type="PANTHER" id="PTHR10693">
    <property type="entry name" value="RAS GTPASE-ACTIVATING PROTEIN-BINDING PROTEIN"/>
    <property type="match status" value="1"/>
</dbReference>
<dbReference type="Pfam" id="PF02136">
    <property type="entry name" value="NTF2"/>
    <property type="match status" value="1"/>
</dbReference>
<organism evidence="6 7">
    <name type="scientific">Coniosporium apollinis (strain CBS 100218)</name>
    <name type="common">Rock-inhabiting black yeast</name>
    <dbReference type="NCBI Taxonomy" id="1168221"/>
    <lineage>
        <taxon>Eukaryota</taxon>
        <taxon>Fungi</taxon>
        <taxon>Dikarya</taxon>
        <taxon>Ascomycota</taxon>
        <taxon>Pezizomycotina</taxon>
        <taxon>Dothideomycetes</taxon>
        <taxon>Dothideomycetes incertae sedis</taxon>
        <taxon>Coniosporium</taxon>
    </lineage>
</organism>
<dbReference type="Pfam" id="PF00076">
    <property type="entry name" value="RRM_1"/>
    <property type="match status" value="1"/>
</dbReference>
<dbReference type="eggNOG" id="KOG0116">
    <property type="taxonomic scope" value="Eukaryota"/>
</dbReference>
<name>R7YMS1_CONA1</name>
<dbReference type="PROSITE" id="PS50177">
    <property type="entry name" value="NTF2_DOMAIN"/>
    <property type="match status" value="1"/>
</dbReference>
<feature type="compositionally biased region" description="Basic and acidic residues" evidence="3">
    <location>
        <begin position="239"/>
        <end position="258"/>
    </location>
</feature>
<dbReference type="InterPro" id="IPR012677">
    <property type="entry name" value="Nucleotide-bd_a/b_plait_sf"/>
</dbReference>
<evidence type="ECO:0000259" key="4">
    <source>
        <dbReference type="PROSITE" id="PS50102"/>
    </source>
</evidence>
<keyword evidence="1 2" id="KW-0694">RNA-binding</keyword>
<dbReference type="GO" id="GO:0005829">
    <property type="term" value="C:cytosol"/>
    <property type="evidence" value="ECO:0007669"/>
    <property type="project" value="TreeGrafter"/>
</dbReference>
<dbReference type="GO" id="GO:0034517">
    <property type="term" value="P:ribophagy"/>
    <property type="evidence" value="ECO:0007669"/>
    <property type="project" value="TreeGrafter"/>
</dbReference>
<feature type="compositionally biased region" description="Low complexity" evidence="3">
    <location>
        <begin position="359"/>
        <end position="388"/>
    </location>
</feature>
<dbReference type="SUPFAM" id="SSF54928">
    <property type="entry name" value="RNA-binding domain, RBD"/>
    <property type="match status" value="1"/>
</dbReference>
<dbReference type="FunFam" id="3.10.450.50:FF:000003">
    <property type="entry name" value="Nuclear transport factor 2 family protein"/>
    <property type="match status" value="1"/>
</dbReference>
<feature type="compositionally biased region" description="Polar residues" evidence="3">
    <location>
        <begin position="408"/>
        <end position="421"/>
    </location>
</feature>
<feature type="compositionally biased region" description="Pro residues" evidence="3">
    <location>
        <begin position="308"/>
        <end position="333"/>
    </location>
</feature>
<feature type="compositionally biased region" description="Low complexity" evidence="3">
    <location>
        <begin position="339"/>
        <end position="349"/>
    </location>
</feature>
<dbReference type="AlphaFoldDB" id="R7YMS1"/>
<dbReference type="PANTHER" id="PTHR10693:SF20">
    <property type="entry name" value="AT27578P"/>
    <property type="match status" value="1"/>
</dbReference>
<evidence type="ECO:0000256" key="1">
    <source>
        <dbReference type="ARBA" id="ARBA00022884"/>
    </source>
</evidence>
<dbReference type="InterPro" id="IPR018222">
    <property type="entry name" value="Nuclear_transport_factor_2_euk"/>
</dbReference>
<dbReference type="SMART" id="SM00360">
    <property type="entry name" value="RRM"/>
    <property type="match status" value="1"/>
</dbReference>
<evidence type="ECO:0008006" key="8">
    <source>
        <dbReference type="Google" id="ProtNLM"/>
    </source>
</evidence>
<evidence type="ECO:0000259" key="5">
    <source>
        <dbReference type="PROSITE" id="PS50177"/>
    </source>
</evidence>
<dbReference type="GeneID" id="19899691"/>
<feature type="region of interest" description="Disordered" evidence="3">
    <location>
        <begin position="1"/>
        <end position="36"/>
    </location>
</feature>
<dbReference type="CDD" id="cd00590">
    <property type="entry name" value="RRM_SF"/>
    <property type="match status" value="1"/>
</dbReference>
<dbReference type="OMA" id="RPRGNAY"/>
<feature type="domain" description="NTF2" evidence="5">
    <location>
        <begin position="69"/>
        <end position="184"/>
    </location>
</feature>
<proteinExistence type="predicted"/>
<dbReference type="PROSITE" id="PS50102">
    <property type="entry name" value="RRM"/>
    <property type="match status" value="1"/>
</dbReference>
<evidence type="ECO:0000313" key="6">
    <source>
        <dbReference type="EMBL" id="EON63153.1"/>
    </source>
</evidence>
<dbReference type="GO" id="GO:0016579">
    <property type="term" value="P:protein deubiquitination"/>
    <property type="evidence" value="ECO:0007669"/>
    <property type="project" value="TreeGrafter"/>
</dbReference>
<dbReference type="RefSeq" id="XP_007778470.1">
    <property type="nucleotide sequence ID" value="XM_007780280.1"/>
</dbReference>
<dbReference type="InterPro" id="IPR035979">
    <property type="entry name" value="RBD_domain_sf"/>
</dbReference>
<keyword evidence="7" id="KW-1185">Reference proteome</keyword>
<dbReference type="Proteomes" id="UP000016924">
    <property type="component" value="Unassembled WGS sequence"/>
</dbReference>
<protein>
    <recommendedName>
        <fullName evidence="8">NTF2 domain-containing protein</fullName>
    </recommendedName>
</protein>
<dbReference type="CDD" id="cd00780">
    <property type="entry name" value="NTF2"/>
    <property type="match status" value="1"/>
</dbReference>
<feature type="compositionally biased region" description="Polar residues" evidence="3">
    <location>
        <begin position="13"/>
        <end position="22"/>
    </location>
</feature>
<dbReference type="EMBL" id="JH767562">
    <property type="protein sequence ID" value="EON63153.1"/>
    <property type="molecule type" value="Genomic_DNA"/>
</dbReference>
<feature type="region of interest" description="Disordered" evidence="3">
    <location>
        <begin position="490"/>
        <end position="550"/>
    </location>
</feature>
<dbReference type="Gene3D" id="3.10.450.50">
    <property type="match status" value="1"/>
</dbReference>
<evidence type="ECO:0000256" key="3">
    <source>
        <dbReference type="SAM" id="MobiDB-lite"/>
    </source>
</evidence>
<dbReference type="HOGENOM" id="CLU_022209_2_0_1"/>
<evidence type="ECO:0000256" key="2">
    <source>
        <dbReference type="PROSITE-ProRule" id="PRU00176"/>
    </source>
</evidence>
<reference evidence="7" key="1">
    <citation type="submission" date="2012-06" db="EMBL/GenBank/DDBJ databases">
        <title>The genome sequence of Coniosporium apollinis CBS 100218.</title>
        <authorList>
            <consortium name="The Broad Institute Genome Sequencing Platform"/>
            <person name="Cuomo C."/>
            <person name="Gorbushina A."/>
            <person name="Noack S."/>
            <person name="Walker B."/>
            <person name="Young S.K."/>
            <person name="Zeng Q."/>
            <person name="Gargeya S."/>
            <person name="Fitzgerald M."/>
            <person name="Haas B."/>
            <person name="Abouelleil A."/>
            <person name="Alvarado L."/>
            <person name="Arachchi H.M."/>
            <person name="Berlin A.M."/>
            <person name="Chapman S.B."/>
            <person name="Goldberg J."/>
            <person name="Griggs A."/>
            <person name="Gujja S."/>
            <person name="Hansen M."/>
            <person name="Howarth C."/>
            <person name="Imamovic A."/>
            <person name="Larimer J."/>
            <person name="McCowan C."/>
            <person name="Montmayeur A."/>
            <person name="Murphy C."/>
            <person name="Neiman D."/>
            <person name="Pearson M."/>
            <person name="Priest M."/>
            <person name="Roberts A."/>
            <person name="Saif S."/>
            <person name="Shea T."/>
            <person name="Sisk P."/>
            <person name="Sykes S."/>
            <person name="Wortman J."/>
            <person name="Nusbaum C."/>
            <person name="Birren B."/>
        </authorList>
    </citation>
    <scope>NUCLEOTIDE SEQUENCE [LARGE SCALE GENOMIC DNA]</scope>
    <source>
        <strain evidence="7">CBS 100218</strain>
    </source>
</reference>
<dbReference type="OrthoDB" id="339151at2759"/>
<dbReference type="GO" id="GO:0003729">
    <property type="term" value="F:mRNA binding"/>
    <property type="evidence" value="ECO:0007669"/>
    <property type="project" value="TreeGrafter"/>
</dbReference>
<feature type="compositionally biased region" description="Low complexity" evidence="3">
    <location>
        <begin position="282"/>
        <end position="307"/>
    </location>
</feature>